<dbReference type="EMBL" id="LR746268">
    <property type="protein sequence ID" value="CAA7396179.1"/>
    <property type="molecule type" value="Genomic_DNA"/>
</dbReference>
<sequence length="27" mass="3358">MIYKYQKNNPLIWSTTYRKLISVKKKI</sequence>
<protein>
    <submittedName>
        <fullName evidence="1">Uncharacterized protein</fullName>
    </submittedName>
</protein>
<proteinExistence type="predicted"/>
<accession>A0A7I8KEH4</accession>
<name>A0A7I8KEH4_SPIIN</name>
<evidence type="ECO:0000313" key="2">
    <source>
        <dbReference type="Proteomes" id="UP000663760"/>
    </source>
</evidence>
<gene>
    <name evidence="1" type="ORF">SI8410_05006842</name>
</gene>
<keyword evidence="2" id="KW-1185">Reference proteome</keyword>
<reference evidence="1" key="1">
    <citation type="submission" date="2020-02" db="EMBL/GenBank/DDBJ databases">
        <authorList>
            <person name="Scholz U."/>
            <person name="Mascher M."/>
            <person name="Fiebig A."/>
        </authorList>
    </citation>
    <scope>NUCLEOTIDE SEQUENCE</scope>
</reference>
<organism evidence="1 2">
    <name type="scientific">Spirodela intermedia</name>
    <name type="common">Intermediate duckweed</name>
    <dbReference type="NCBI Taxonomy" id="51605"/>
    <lineage>
        <taxon>Eukaryota</taxon>
        <taxon>Viridiplantae</taxon>
        <taxon>Streptophyta</taxon>
        <taxon>Embryophyta</taxon>
        <taxon>Tracheophyta</taxon>
        <taxon>Spermatophyta</taxon>
        <taxon>Magnoliopsida</taxon>
        <taxon>Liliopsida</taxon>
        <taxon>Araceae</taxon>
        <taxon>Lemnoideae</taxon>
        <taxon>Spirodela</taxon>
    </lineage>
</organism>
<dbReference type="AlphaFoldDB" id="A0A7I8KEH4"/>
<dbReference type="Proteomes" id="UP000663760">
    <property type="component" value="Chromosome 5"/>
</dbReference>
<evidence type="ECO:0000313" key="1">
    <source>
        <dbReference type="EMBL" id="CAA7396179.1"/>
    </source>
</evidence>